<dbReference type="AlphaFoldDB" id="A0A7R9ZTI9"/>
<proteinExistence type="predicted"/>
<organism evidence="1">
    <name type="scientific">Pseudo-nitzschia arenysensis</name>
    <dbReference type="NCBI Taxonomy" id="697910"/>
    <lineage>
        <taxon>Eukaryota</taxon>
        <taxon>Sar</taxon>
        <taxon>Stramenopiles</taxon>
        <taxon>Ochrophyta</taxon>
        <taxon>Bacillariophyta</taxon>
        <taxon>Bacillariophyceae</taxon>
        <taxon>Bacillariophycidae</taxon>
        <taxon>Bacillariales</taxon>
        <taxon>Bacillariaceae</taxon>
        <taxon>Pseudo-nitzschia</taxon>
    </lineage>
</organism>
<evidence type="ECO:0000313" key="1">
    <source>
        <dbReference type="EMBL" id="CAD8343500.1"/>
    </source>
</evidence>
<name>A0A7R9ZTI9_9STRA</name>
<gene>
    <name evidence="1" type="ORF">PARE0329_LOCUS135</name>
</gene>
<reference evidence="1" key="1">
    <citation type="submission" date="2021-01" db="EMBL/GenBank/DDBJ databases">
        <authorList>
            <person name="Corre E."/>
            <person name="Pelletier E."/>
            <person name="Niang G."/>
            <person name="Scheremetjew M."/>
            <person name="Finn R."/>
            <person name="Kale V."/>
            <person name="Holt S."/>
            <person name="Cochrane G."/>
            <person name="Meng A."/>
            <person name="Brown T."/>
            <person name="Cohen L."/>
        </authorList>
    </citation>
    <scope>NUCLEOTIDE SEQUENCE</scope>
    <source>
        <strain evidence="1">B593</strain>
    </source>
</reference>
<accession>A0A7R9ZTI9</accession>
<protein>
    <submittedName>
        <fullName evidence="1">Uncharacterized protein</fullName>
    </submittedName>
</protein>
<sequence length="222" mass="25924">MVSKREILSPTMAVGNNLKRSSSFQDCVTMTEDGIHYTKKAREAAVDASAVSPKTNERKEKLRVRFSSENEVFEITRPTREEKHDMHMSKEDQKLIIRKISNAIHNLRKDDMYSRNSGDDSDNQFIQDLGIQRILQQQEAARIDRVKSAIFVILQRQRQARLFRRSKLYYSAQENTQVISEGWLEKHYRPFSKVSSELARSRGLEDQETAPYLFPRKIVMAR</sequence>
<dbReference type="EMBL" id="HBEH01000228">
    <property type="protein sequence ID" value="CAD8343500.1"/>
    <property type="molecule type" value="Transcribed_RNA"/>
</dbReference>